<dbReference type="Pfam" id="PF00789">
    <property type="entry name" value="UBX"/>
    <property type="match status" value="1"/>
</dbReference>
<organism evidence="4 5">
    <name type="scientific">Glossina austeni</name>
    <name type="common">Savannah tsetse fly</name>
    <dbReference type="NCBI Taxonomy" id="7395"/>
    <lineage>
        <taxon>Eukaryota</taxon>
        <taxon>Metazoa</taxon>
        <taxon>Ecdysozoa</taxon>
        <taxon>Arthropoda</taxon>
        <taxon>Hexapoda</taxon>
        <taxon>Insecta</taxon>
        <taxon>Pterygota</taxon>
        <taxon>Neoptera</taxon>
        <taxon>Endopterygota</taxon>
        <taxon>Diptera</taxon>
        <taxon>Brachycera</taxon>
        <taxon>Muscomorpha</taxon>
        <taxon>Hippoboscoidea</taxon>
        <taxon>Glossinidae</taxon>
        <taxon>Glossina</taxon>
    </lineage>
</organism>
<dbReference type="Pfam" id="PF23187">
    <property type="entry name" value="UBX7_N"/>
    <property type="match status" value="1"/>
</dbReference>
<feature type="region of interest" description="Disordered" evidence="2">
    <location>
        <begin position="444"/>
        <end position="530"/>
    </location>
</feature>
<accession>A0A1A9UVT0</accession>
<keyword evidence="5" id="KW-1185">Reference proteome</keyword>
<feature type="compositionally biased region" description="Polar residues" evidence="2">
    <location>
        <begin position="183"/>
        <end position="192"/>
    </location>
</feature>
<dbReference type="Gene3D" id="3.10.20.90">
    <property type="entry name" value="Phosphatidylinositol 3-kinase Catalytic Subunit, Chain A, domain 1"/>
    <property type="match status" value="1"/>
</dbReference>
<sequence>MNWYNGNIAEAVTQSKIKNAIFVVYVEGKDETTEKLSGFIDELAVREKLESDDFVAVKIQSESEAYMQFASIYQMVPVPSIFFIGKSGAPLEIATGIIDSADELATKIVKVLELAGRPPTPSATNSLSNEFTKQEQKVEETLDNKQEDNVEKPSGTEVTCEGEVCYIKRKPLPEQEEPGIDRPTTSRINEAPNSGPEKLEETRKYLEQRRRERVEEENRLEKERELKRRREGREMQNLRDWQQEQELKELKENMKRERLEEQAARERIRAQIAADKAERAHKFGQDSQPTTSQGHQPSVIAPHTALPSTLSNESRLQFRLASGQSQNQTFKNTTTLAEVRDYVKNQVIPGTGIRDFILATTYPKREFTLDHFGMTLLELELFPSAVILVISKESGGAGAILARSGGLLNMLSTILWAVLNPILAAVGAMKGWFVGDTSGRNIQTGAQKRASEEQDVQNDVAKRRNLDRFLSGNAGPSTSGNNNSDKTDNSNAATTYRRYVSGSNIHRLTDNRKDSDDENATWNGNSTQQQ</sequence>
<dbReference type="GO" id="GO:0005783">
    <property type="term" value="C:endoplasmic reticulum"/>
    <property type="evidence" value="ECO:0007669"/>
    <property type="project" value="TreeGrafter"/>
</dbReference>
<evidence type="ECO:0000256" key="1">
    <source>
        <dbReference type="ARBA" id="ARBA00040925"/>
    </source>
</evidence>
<evidence type="ECO:0000313" key="4">
    <source>
        <dbReference type="EnsemblMetazoa" id="GAUT017391-PA"/>
    </source>
</evidence>
<dbReference type="GO" id="GO:0036503">
    <property type="term" value="P:ERAD pathway"/>
    <property type="evidence" value="ECO:0007669"/>
    <property type="project" value="TreeGrafter"/>
</dbReference>
<dbReference type="EnsemblMetazoa" id="GAUT017391-RA">
    <property type="protein sequence ID" value="GAUT017391-PA"/>
    <property type="gene ID" value="GAUT017391"/>
</dbReference>
<name>A0A1A9UVT0_GLOAU</name>
<dbReference type="PANTHER" id="PTHR46424">
    <property type="entry name" value="UBX DOMAIN-CONTAINING PROTEIN 4"/>
    <property type="match status" value="1"/>
</dbReference>
<dbReference type="SUPFAM" id="SSF54236">
    <property type="entry name" value="Ubiquitin-like"/>
    <property type="match status" value="1"/>
</dbReference>
<dbReference type="PROSITE" id="PS50033">
    <property type="entry name" value="UBX"/>
    <property type="match status" value="1"/>
</dbReference>
<reference evidence="4" key="1">
    <citation type="submission" date="2020-05" db="UniProtKB">
        <authorList>
            <consortium name="EnsemblMetazoa"/>
        </authorList>
    </citation>
    <scope>IDENTIFICATION</scope>
    <source>
        <strain evidence="4">TTRI</strain>
    </source>
</reference>
<feature type="domain" description="UBX" evidence="3">
    <location>
        <begin position="309"/>
        <end position="389"/>
    </location>
</feature>
<feature type="compositionally biased region" description="Polar residues" evidence="2">
    <location>
        <begin position="474"/>
        <end position="494"/>
    </location>
</feature>
<proteinExistence type="predicted"/>
<evidence type="ECO:0000259" key="3">
    <source>
        <dbReference type="PROSITE" id="PS50033"/>
    </source>
</evidence>
<dbReference type="STRING" id="7395.A0A1A9UVT0"/>
<feature type="compositionally biased region" description="Polar residues" evidence="2">
    <location>
        <begin position="520"/>
        <end position="530"/>
    </location>
</feature>
<dbReference type="InterPro" id="IPR029071">
    <property type="entry name" value="Ubiquitin-like_domsf"/>
</dbReference>
<dbReference type="AlphaFoldDB" id="A0A1A9UVT0"/>
<evidence type="ECO:0000313" key="5">
    <source>
        <dbReference type="Proteomes" id="UP000078200"/>
    </source>
</evidence>
<dbReference type="PANTHER" id="PTHR46424:SF1">
    <property type="entry name" value="UBX DOMAIN-CONTAINING PROTEIN 4"/>
    <property type="match status" value="1"/>
</dbReference>
<feature type="compositionally biased region" description="Basic and acidic residues" evidence="2">
    <location>
        <begin position="132"/>
        <end position="151"/>
    </location>
</feature>
<feature type="compositionally biased region" description="Polar residues" evidence="2">
    <location>
        <begin position="285"/>
        <end position="296"/>
    </location>
</feature>
<dbReference type="VEuPathDB" id="VectorBase:GAUT017391"/>
<protein>
    <recommendedName>
        <fullName evidence="1">UBX domain-containing protein 4</fullName>
    </recommendedName>
</protein>
<dbReference type="Proteomes" id="UP000078200">
    <property type="component" value="Unassembled WGS sequence"/>
</dbReference>
<feature type="region of interest" description="Disordered" evidence="2">
    <location>
        <begin position="278"/>
        <end position="302"/>
    </location>
</feature>
<dbReference type="InterPro" id="IPR001012">
    <property type="entry name" value="UBX_dom"/>
</dbReference>
<feature type="region of interest" description="Disordered" evidence="2">
    <location>
        <begin position="118"/>
        <end position="201"/>
    </location>
</feature>
<dbReference type="SMART" id="SM00166">
    <property type="entry name" value="UBX"/>
    <property type="match status" value="1"/>
</dbReference>
<feature type="compositionally biased region" description="Polar residues" evidence="2">
    <location>
        <begin position="122"/>
        <end position="131"/>
    </location>
</feature>
<evidence type="ECO:0000256" key="2">
    <source>
        <dbReference type="SAM" id="MobiDB-lite"/>
    </source>
</evidence>